<proteinExistence type="predicted"/>
<gene>
    <name evidence="1" type="ORF">UFOVP828_136</name>
</gene>
<organism evidence="1">
    <name type="scientific">uncultured Caudovirales phage</name>
    <dbReference type="NCBI Taxonomy" id="2100421"/>
    <lineage>
        <taxon>Viruses</taxon>
        <taxon>Duplodnaviria</taxon>
        <taxon>Heunggongvirae</taxon>
        <taxon>Uroviricota</taxon>
        <taxon>Caudoviricetes</taxon>
        <taxon>Peduoviridae</taxon>
        <taxon>Maltschvirus</taxon>
        <taxon>Maltschvirus maltsch</taxon>
    </lineage>
</organism>
<accession>A0A6J5P6E3</accession>
<evidence type="ECO:0000313" key="1">
    <source>
        <dbReference type="EMBL" id="CAB4164818.1"/>
    </source>
</evidence>
<reference evidence="1" key="1">
    <citation type="submission" date="2020-04" db="EMBL/GenBank/DDBJ databases">
        <authorList>
            <person name="Chiriac C."/>
            <person name="Salcher M."/>
            <person name="Ghai R."/>
            <person name="Kavagutti S V."/>
        </authorList>
    </citation>
    <scope>NUCLEOTIDE SEQUENCE</scope>
</reference>
<dbReference type="EMBL" id="LR796766">
    <property type="protein sequence ID" value="CAB4164818.1"/>
    <property type="molecule type" value="Genomic_DNA"/>
</dbReference>
<name>A0A6J5P6E3_9CAUD</name>
<protein>
    <submittedName>
        <fullName evidence="1">Uncharacterized protein</fullName>
    </submittedName>
</protein>
<sequence>MTDNNDDIISNLILSGALEVAGMDMETGEPLYNFTSKLEYVNPELHNEMATYFTRETMALWQHGFIAMDVTAKEPTINLLPKAFNKEEVDKLKENNKYTLKEIIRIIMDKE</sequence>